<accession>A0A8S9UUY1</accession>
<dbReference type="EMBL" id="JAACNO010000795">
    <property type="protein sequence ID" value="KAF4144845.1"/>
    <property type="molecule type" value="Genomic_DNA"/>
</dbReference>
<gene>
    <name evidence="2" type="ORF">GN958_ATG06013</name>
</gene>
<sequence>MARTKTHSQPSRASQVSRCEYPLREKATRKERLCDKRLSYGGFRTHIIGHLQGTGKVWKKEMYDVYGSSGDRWDEDRLAEMEHWLRIIAKRIGACLEEDGGNDDDSAVSTPTCVTPDERLPAPVEPAATSPPQTAGDPPSSNEPSAESEPTADFAPKSEPAVTEPAVTEPAVAEPAVAEPPESKRRVTKRGAPAKKATKKAPSLYLQQRETEPEIKHRTLLHSHIESHCLSAGTNNMI</sequence>
<dbReference type="AlphaFoldDB" id="A0A8S9UUY1"/>
<feature type="region of interest" description="Disordered" evidence="1">
    <location>
        <begin position="98"/>
        <end position="210"/>
    </location>
</feature>
<protein>
    <submittedName>
        <fullName evidence="2">Uncharacterized protein</fullName>
    </submittedName>
</protein>
<dbReference type="Proteomes" id="UP000704712">
    <property type="component" value="Unassembled WGS sequence"/>
</dbReference>
<feature type="compositionally biased region" description="Basic residues" evidence="1">
    <location>
        <begin position="186"/>
        <end position="199"/>
    </location>
</feature>
<organism evidence="2 3">
    <name type="scientific">Phytophthora infestans</name>
    <name type="common">Potato late blight agent</name>
    <name type="synonym">Botrytis infestans</name>
    <dbReference type="NCBI Taxonomy" id="4787"/>
    <lineage>
        <taxon>Eukaryota</taxon>
        <taxon>Sar</taxon>
        <taxon>Stramenopiles</taxon>
        <taxon>Oomycota</taxon>
        <taxon>Peronosporomycetes</taxon>
        <taxon>Peronosporales</taxon>
        <taxon>Peronosporaceae</taxon>
        <taxon>Phytophthora</taxon>
    </lineage>
</organism>
<feature type="compositionally biased region" description="Low complexity" evidence="1">
    <location>
        <begin position="138"/>
        <end position="149"/>
    </location>
</feature>
<evidence type="ECO:0000313" key="2">
    <source>
        <dbReference type="EMBL" id="KAF4144845.1"/>
    </source>
</evidence>
<proteinExistence type="predicted"/>
<evidence type="ECO:0000313" key="3">
    <source>
        <dbReference type="Proteomes" id="UP000704712"/>
    </source>
</evidence>
<reference evidence="2" key="1">
    <citation type="submission" date="2020-03" db="EMBL/GenBank/DDBJ databases">
        <title>Hybrid Assembly of Korean Phytophthora infestans isolates.</title>
        <authorList>
            <person name="Prokchorchik M."/>
            <person name="Lee Y."/>
            <person name="Seo J."/>
            <person name="Cho J.-H."/>
            <person name="Park Y.-E."/>
            <person name="Jang D.-C."/>
            <person name="Im J.-S."/>
            <person name="Choi J.-G."/>
            <person name="Park H.-J."/>
            <person name="Lee G.-B."/>
            <person name="Lee Y.-G."/>
            <person name="Hong S.-Y."/>
            <person name="Cho K."/>
            <person name="Sohn K.H."/>
        </authorList>
    </citation>
    <scope>NUCLEOTIDE SEQUENCE</scope>
    <source>
        <strain evidence="2">KR_2_A2</strain>
    </source>
</reference>
<evidence type="ECO:0000256" key="1">
    <source>
        <dbReference type="SAM" id="MobiDB-lite"/>
    </source>
</evidence>
<name>A0A8S9UUY1_PHYIN</name>
<comment type="caution">
    <text evidence="2">The sequence shown here is derived from an EMBL/GenBank/DDBJ whole genome shotgun (WGS) entry which is preliminary data.</text>
</comment>
<feature type="compositionally biased region" description="Low complexity" evidence="1">
    <location>
        <begin position="159"/>
        <end position="180"/>
    </location>
</feature>